<protein>
    <submittedName>
        <fullName evidence="5">Unannotated protein</fullName>
    </submittedName>
</protein>
<evidence type="ECO:0000256" key="2">
    <source>
        <dbReference type="ARBA" id="ARBA00022827"/>
    </source>
</evidence>
<sequence>MGTNTQITPLPESDAEIVKHLSEAELLALVSTVAHLTGDLSLLDPRLIPDLLKLRDPQSGYDEEQQTLAREIILRGLRKFRDEQQQIPVRPSPDDLRAIMQFIAAEPVSERYVPLLLEELAIDGDQLRAPQWTKDSIDAEREFNAIVIGAGMSGIAAAHRLRQAGISVTVLEKNEDVGGTWLENKYPGCRVDIQNHMYSYSFAQRHDWPYFFSPQQVLHQYFRDCAEQFDLLPIIKFNTEVESAVWEELTQQWVVTSIDDAGRRQMDRANILVSAVGQLNRPNYPDIAGRESFAGDAFHSAQWDQSIKLTGKRVAVIGTGASACQFIPQVAKEAGELFVFQRTTPWMIPAPRYHEEVPNGFNWMLAHVPFYAEWYRFSMFWRMAEGMLPAATVDPEYPPTEKAVGLMNEMMRQMLMEWTNALTEGDETLRRQLTPNYPPLSKRFIVDDGSFALTLRQPHVHLVTESIESIEAGGIRTADGQFFDVDVIIYGTGFKASQFLTPMKVTGINGTDLHEQWAGNARAYLGVVIPNFPNFFCLYGPNTNIVANGSIIYFSECEVYYLVECVRLLLETKNGSLDPRQDVHDEYNERIDAANKLRTWGFSSVSSWYKNAHGRTAQNWPFSVLEFWEQTREPRADDYTLVRK</sequence>
<dbReference type="InterPro" id="IPR051209">
    <property type="entry name" value="FAD-bind_Monooxygenase_sf"/>
</dbReference>
<evidence type="ECO:0000313" key="6">
    <source>
        <dbReference type="EMBL" id="CAB4966346.1"/>
    </source>
</evidence>
<gene>
    <name evidence="4" type="ORF">UFOPK1421_00784</name>
    <name evidence="5" type="ORF">UFOPK1960_00018</name>
    <name evidence="6" type="ORF">UFOPK3889_00054</name>
    <name evidence="7" type="ORF">UFOPK4275_00638</name>
</gene>
<dbReference type="Pfam" id="PF00743">
    <property type="entry name" value="FMO-like"/>
    <property type="match status" value="1"/>
</dbReference>
<dbReference type="EMBL" id="CAEZVL010000001">
    <property type="protein sequence ID" value="CAB4621037.1"/>
    <property type="molecule type" value="Genomic_DNA"/>
</dbReference>
<dbReference type="SUPFAM" id="SSF51905">
    <property type="entry name" value="FAD/NAD(P)-binding domain"/>
    <property type="match status" value="2"/>
</dbReference>
<dbReference type="Gene3D" id="3.50.50.60">
    <property type="entry name" value="FAD/NAD(P)-binding domain"/>
    <property type="match status" value="2"/>
</dbReference>
<accession>A0A6J6IA32</accession>
<evidence type="ECO:0000313" key="7">
    <source>
        <dbReference type="EMBL" id="CAB5048837.1"/>
    </source>
</evidence>
<keyword evidence="1" id="KW-0285">Flavoprotein</keyword>
<dbReference type="EMBL" id="CAFBNZ010000003">
    <property type="protein sequence ID" value="CAB4966346.1"/>
    <property type="molecule type" value="Genomic_DNA"/>
</dbReference>
<evidence type="ECO:0000313" key="4">
    <source>
        <dbReference type="EMBL" id="CAB4543405.1"/>
    </source>
</evidence>
<dbReference type="EMBL" id="CAEZSL010000073">
    <property type="protein sequence ID" value="CAB4543405.1"/>
    <property type="molecule type" value="Genomic_DNA"/>
</dbReference>
<dbReference type="InterPro" id="IPR020946">
    <property type="entry name" value="Flavin_mOase-like"/>
</dbReference>
<evidence type="ECO:0000256" key="3">
    <source>
        <dbReference type="ARBA" id="ARBA00023002"/>
    </source>
</evidence>
<keyword evidence="2" id="KW-0274">FAD</keyword>
<reference evidence="5" key="1">
    <citation type="submission" date="2020-05" db="EMBL/GenBank/DDBJ databases">
        <authorList>
            <person name="Chiriac C."/>
            <person name="Salcher M."/>
            <person name="Ghai R."/>
            <person name="Kavagutti S V."/>
        </authorList>
    </citation>
    <scope>NUCLEOTIDE SEQUENCE</scope>
</reference>
<dbReference type="PANTHER" id="PTHR42877">
    <property type="entry name" value="L-ORNITHINE N(5)-MONOOXYGENASE-RELATED"/>
    <property type="match status" value="1"/>
</dbReference>
<dbReference type="PANTHER" id="PTHR42877:SF4">
    <property type="entry name" value="FAD_NAD(P)-BINDING DOMAIN-CONTAINING PROTEIN-RELATED"/>
    <property type="match status" value="1"/>
</dbReference>
<dbReference type="AlphaFoldDB" id="A0A6J6IA32"/>
<organism evidence="5">
    <name type="scientific">freshwater metagenome</name>
    <dbReference type="NCBI Taxonomy" id="449393"/>
    <lineage>
        <taxon>unclassified sequences</taxon>
        <taxon>metagenomes</taxon>
        <taxon>ecological metagenomes</taxon>
    </lineage>
</organism>
<proteinExistence type="predicted"/>
<evidence type="ECO:0000256" key="1">
    <source>
        <dbReference type="ARBA" id="ARBA00022630"/>
    </source>
</evidence>
<dbReference type="EMBL" id="CAFBQJ010000094">
    <property type="protein sequence ID" value="CAB5048837.1"/>
    <property type="molecule type" value="Genomic_DNA"/>
</dbReference>
<dbReference type="InterPro" id="IPR036188">
    <property type="entry name" value="FAD/NAD-bd_sf"/>
</dbReference>
<dbReference type="GO" id="GO:0050661">
    <property type="term" value="F:NADP binding"/>
    <property type="evidence" value="ECO:0007669"/>
    <property type="project" value="InterPro"/>
</dbReference>
<dbReference type="GO" id="GO:0050660">
    <property type="term" value="F:flavin adenine dinucleotide binding"/>
    <property type="evidence" value="ECO:0007669"/>
    <property type="project" value="InterPro"/>
</dbReference>
<keyword evidence="3" id="KW-0560">Oxidoreductase</keyword>
<name>A0A6J6IA32_9ZZZZ</name>
<evidence type="ECO:0000313" key="5">
    <source>
        <dbReference type="EMBL" id="CAB4621037.1"/>
    </source>
</evidence>
<dbReference type="GO" id="GO:0004499">
    <property type="term" value="F:N,N-dimethylaniline monooxygenase activity"/>
    <property type="evidence" value="ECO:0007669"/>
    <property type="project" value="InterPro"/>
</dbReference>